<dbReference type="PANTHER" id="PTHR20959:SF1">
    <property type="entry name" value="TRANSPORT AND GOLGI ORGANIZATION PROTEIN 6 HOMOLOG"/>
    <property type="match status" value="1"/>
</dbReference>
<evidence type="ECO:0000256" key="1">
    <source>
        <dbReference type="ARBA" id="ARBA00005724"/>
    </source>
</evidence>
<gene>
    <name evidence="7" type="primary">TANGO6</name>
</gene>
<dbReference type="Pfam" id="PF23565">
    <property type="entry name" value="ARM_TANGO6"/>
    <property type="match status" value="1"/>
</dbReference>
<evidence type="ECO:0000256" key="2">
    <source>
        <dbReference type="SAM" id="MobiDB-lite"/>
    </source>
</evidence>
<dbReference type="InterPro" id="IPR039600">
    <property type="entry name" value="TANGO6/Rtp1"/>
</dbReference>
<evidence type="ECO:0000313" key="7">
    <source>
        <dbReference type="RefSeq" id="XP_025032078.1"/>
    </source>
</evidence>
<dbReference type="Pfam" id="PF10304">
    <property type="entry name" value="RTP1_C2"/>
    <property type="match status" value="1"/>
</dbReference>
<dbReference type="SUPFAM" id="SSF48371">
    <property type="entry name" value="ARM repeat"/>
    <property type="match status" value="1"/>
</dbReference>
<dbReference type="Gene3D" id="1.25.10.10">
    <property type="entry name" value="Leucine-rich Repeat Variant"/>
    <property type="match status" value="1"/>
</dbReference>
<dbReference type="Proteomes" id="UP000695026">
    <property type="component" value="Unplaced"/>
</dbReference>
<dbReference type="PANTHER" id="PTHR20959">
    <property type="entry name" value="TRANSPORT AND GOLGI ORGANIZATION PROTEIN 6 FAMILY MEMBER"/>
    <property type="match status" value="1"/>
</dbReference>
<feature type="domain" description="RNA polymerase II assembly factor Rtp1 C-terminal" evidence="3">
    <location>
        <begin position="611"/>
        <end position="644"/>
    </location>
</feature>
<dbReference type="InterPro" id="IPR057407">
    <property type="entry name" value="HEAT_TANGO6"/>
</dbReference>
<dbReference type="CTD" id="79613"/>
<evidence type="ECO:0000259" key="3">
    <source>
        <dbReference type="Pfam" id="PF10304"/>
    </source>
</evidence>
<dbReference type="RefSeq" id="XP_025032078.1">
    <property type="nucleotide sequence ID" value="XM_025176310.1"/>
</dbReference>
<name>A0A9F5N6X7_PYTBI</name>
<comment type="similarity">
    <text evidence="1">Belongs to the Tango6 family.</text>
</comment>
<sequence>MVRQHPQQAEKHLLCPLLEPLLRCLGGPEGSLADLPAGTVLVKEELLTGCVETVYKVCVVGDEPSPCLLGSLRLALGAIFSLWCFTKQNVSFLRTPCQEILLWFLEKSERQASLAALEGFAELRGTVRLLHPRCQFQVASEGGVVVTIKEALSDEDEALYQKVSSEQWRLEQLVDLLSHCRSGGLAGDFFICCLKELTQIASEEDPAPPSQVGPLDLEQPCNPALPQQMRQLQVLQVVAVLTEGISDSLLTDVRQVVEFVAATLQRACASLTKGLVGAVEAQTLSMAMGLVAAMLGGAMQLKSEDFATLKQLVPLLEDVSRVHPEPVIQELAADLGISICTHSAFSTEAVCAAACKTLGRSGGAAGQARTAASAGTPDGTSRPVAPLPQKPPRNSSEERQGMGSVAEESSDLQELLLGAYNPDIPVRAVALRRLSRMIEQRDPGALKIQEKLLTVFVENLEHTDSFVYLSAIQGVALLSDAFPQEVLPFLLAQYGSAQMAETRMKVGEVLLRTTRALGDLVFQHRDKLIHAFLRGVRDPDSSLRASSLSNLGELCQILGFQLGSVVQELASCLAAVVKTDHEAEVRRAAVHVVVLLLRGLSTRAVEVLRDVLLDLYRLLKSVVRCEQDAVTVLHAQLALEELDDILRQFLFPPQTLQKKIEVLP</sequence>
<dbReference type="InterPro" id="IPR019414">
    <property type="entry name" value="Rtp1_C2"/>
</dbReference>
<evidence type="ECO:0000259" key="4">
    <source>
        <dbReference type="Pfam" id="PF10363"/>
    </source>
</evidence>
<feature type="compositionally biased region" description="Low complexity" evidence="2">
    <location>
        <begin position="367"/>
        <end position="376"/>
    </location>
</feature>
<dbReference type="InterPro" id="IPR011989">
    <property type="entry name" value="ARM-like"/>
</dbReference>
<dbReference type="AlphaFoldDB" id="A0A9F5N6X7"/>
<dbReference type="InterPro" id="IPR019451">
    <property type="entry name" value="Rtp1_C1"/>
</dbReference>
<feature type="region of interest" description="Disordered" evidence="2">
    <location>
        <begin position="367"/>
        <end position="407"/>
    </location>
</feature>
<evidence type="ECO:0000259" key="5">
    <source>
        <dbReference type="Pfam" id="PF23565"/>
    </source>
</evidence>
<protein>
    <submittedName>
        <fullName evidence="7">Transport and Golgi organization protein 6 homolog</fullName>
    </submittedName>
</protein>
<dbReference type="OMA" id="LXEEDED"/>
<dbReference type="Pfam" id="PF10363">
    <property type="entry name" value="RTP1_C1"/>
    <property type="match status" value="1"/>
</dbReference>
<dbReference type="GeneID" id="103048041"/>
<reference evidence="7" key="1">
    <citation type="submission" date="2025-08" db="UniProtKB">
        <authorList>
            <consortium name="RefSeq"/>
        </authorList>
    </citation>
    <scope>IDENTIFICATION</scope>
    <source>
        <tissue evidence="7">Liver</tissue>
    </source>
</reference>
<dbReference type="InterPro" id="IPR016024">
    <property type="entry name" value="ARM-type_fold"/>
</dbReference>
<organism evidence="6 7">
    <name type="scientific">Python bivittatus</name>
    <name type="common">Burmese python</name>
    <name type="synonym">Python molurus bivittatus</name>
    <dbReference type="NCBI Taxonomy" id="176946"/>
    <lineage>
        <taxon>Eukaryota</taxon>
        <taxon>Metazoa</taxon>
        <taxon>Chordata</taxon>
        <taxon>Craniata</taxon>
        <taxon>Vertebrata</taxon>
        <taxon>Euteleostomi</taxon>
        <taxon>Lepidosauria</taxon>
        <taxon>Squamata</taxon>
        <taxon>Bifurcata</taxon>
        <taxon>Unidentata</taxon>
        <taxon>Episquamata</taxon>
        <taxon>Toxicofera</taxon>
        <taxon>Serpentes</taxon>
        <taxon>Henophidia</taxon>
        <taxon>Pythonidae</taxon>
        <taxon>Python</taxon>
    </lineage>
</organism>
<feature type="domain" description="TANGO6 HEAT repeat" evidence="5">
    <location>
        <begin position="1"/>
        <end position="181"/>
    </location>
</feature>
<dbReference type="FunFam" id="1.25.10.10:FF:000429">
    <property type="entry name" value="Transport and golgi organization 6 homolog"/>
    <property type="match status" value="1"/>
</dbReference>
<proteinExistence type="inferred from homology"/>
<dbReference type="KEGG" id="pbi:103048041"/>
<keyword evidence="6" id="KW-1185">Reference proteome</keyword>
<dbReference type="GO" id="GO:0009306">
    <property type="term" value="P:protein secretion"/>
    <property type="evidence" value="ECO:0007669"/>
    <property type="project" value="TreeGrafter"/>
</dbReference>
<evidence type="ECO:0000313" key="6">
    <source>
        <dbReference type="Proteomes" id="UP000695026"/>
    </source>
</evidence>
<dbReference type="OrthoDB" id="39591at2759"/>
<accession>A0A9F5N6X7</accession>
<feature type="domain" description="RNA polymerase II assembly factor Rtp1 C-terminal" evidence="4">
    <location>
        <begin position="413"/>
        <end position="520"/>
    </location>
</feature>